<reference evidence="1 11" key="3">
    <citation type="submission" date="2019-03" db="EMBL/GenBank/DDBJ databases">
        <authorList>
            <consortium name="GenomeTrakr network: Whole genome sequencing for foodborne pathogen traceback"/>
        </authorList>
    </citation>
    <scope>NUCLEOTIDE SEQUENCE [LARGE SCALE GENOMIC DNA]</scope>
    <source>
        <strain evidence="1 11">PSU-1190</strain>
    </source>
</reference>
<sequence>MSHEIVYYDYIPDYGVNACIDGEWDFFSSFNELFIACVETIGDDFVLVSVALPSGSWVGYQETVC</sequence>
<protein>
    <submittedName>
        <fullName evidence="4">Uncharacterized protein</fullName>
    </submittedName>
</protein>
<dbReference type="EMBL" id="UGBW01000003">
    <property type="protein sequence ID" value="STH82732.1"/>
    <property type="molecule type" value="Genomic_DNA"/>
</dbReference>
<dbReference type="EMBL" id="AASCBU010000069">
    <property type="protein sequence ID" value="EFA8787288.1"/>
    <property type="molecule type" value="Genomic_DNA"/>
</dbReference>
<evidence type="ECO:0000313" key="10">
    <source>
        <dbReference type="Proteomes" id="UP000567387"/>
    </source>
</evidence>
<evidence type="ECO:0000313" key="6">
    <source>
        <dbReference type="EMBL" id="STK73506.1"/>
    </source>
</evidence>
<organism evidence="4 8">
    <name type="scientific">Escherichia coli</name>
    <dbReference type="NCBI Taxonomy" id="562"/>
    <lineage>
        <taxon>Bacteria</taxon>
        <taxon>Pseudomonadati</taxon>
        <taxon>Pseudomonadota</taxon>
        <taxon>Gammaproteobacteria</taxon>
        <taxon>Enterobacterales</taxon>
        <taxon>Enterobacteriaceae</taxon>
        <taxon>Escherichia</taxon>
    </lineage>
</organism>
<dbReference type="Proteomes" id="UP000591371">
    <property type="component" value="Unassembled WGS sequence"/>
</dbReference>
<dbReference type="AlphaFoldDB" id="A0A2A7LZ09"/>
<reference evidence="8 9" key="1">
    <citation type="submission" date="2018-06" db="EMBL/GenBank/DDBJ databases">
        <authorList>
            <consortium name="Pathogen Informatics"/>
            <person name="Doyle S."/>
        </authorList>
    </citation>
    <scope>NUCLEOTIDE SEQUENCE [LARGE SCALE GENOMIC DNA]</scope>
    <source>
        <strain evidence="6 9">NCTC8603</strain>
        <strain evidence="4 8">NCTC8621</strain>
    </source>
</reference>
<reference evidence="2 10" key="2">
    <citation type="submission" date="2018-08" db="EMBL/GenBank/DDBJ databases">
        <authorList>
            <consortium name="PulseNet: The National Subtyping Network for Foodborne Disease Surveillance"/>
            <person name="Tarr C.L."/>
            <person name="Trees E."/>
            <person name="Katz L.S."/>
            <person name="Carleton-Romer H.A."/>
            <person name="Stroika S."/>
            <person name="Kucerova Z."/>
            <person name="Roache K.F."/>
            <person name="Sabol A.L."/>
            <person name="Besser J."/>
            <person name="Gerner-Smidt P."/>
        </authorList>
    </citation>
    <scope>NUCLEOTIDE SEQUENCE [LARGE SCALE GENOMIC DNA]</scope>
    <source>
        <strain evidence="2 10">PNUSAE011918</strain>
    </source>
</reference>
<dbReference type="EMBL" id="UGEE01000003">
    <property type="protein sequence ID" value="STK73506.1"/>
    <property type="molecule type" value="Genomic_DNA"/>
</dbReference>
<dbReference type="EMBL" id="UGBW01000003">
    <property type="protein sequence ID" value="STH82722.1"/>
    <property type="molecule type" value="Genomic_DNA"/>
</dbReference>
<evidence type="ECO:0000313" key="4">
    <source>
        <dbReference type="EMBL" id="STH82732.1"/>
    </source>
</evidence>
<dbReference type="EMBL" id="UGEE01000003">
    <property type="protein sequence ID" value="STK74051.1"/>
    <property type="molecule type" value="Genomic_DNA"/>
</dbReference>
<dbReference type="Proteomes" id="UP000255093">
    <property type="component" value="Unassembled WGS sequence"/>
</dbReference>
<name>A0A2A7LZ09_ECOLX</name>
<evidence type="ECO:0000313" key="5">
    <source>
        <dbReference type="EMBL" id="STH82744.1"/>
    </source>
</evidence>
<evidence type="ECO:0000313" key="9">
    <source>
        <dbReference type="Proteomes" id="UP000255153"/>
    </source>
</evidence>
<proteinExistence type="predicted"/>
<gene>
    <name evidence="2" type="ORF">C2R31_005260</name>
    <name evidence="1" type="ORF">D3G36_14490</name>
    <name evidence="6" type="ORF">NCTC8603_01343</name>
    <name evidence="7" type="ORF">NCTC8603_01354</name>
    <name evidence="3" type="ORF">NCTC8621_02722</name>
    <name evidence="4" type="ORF">NCTC8621_02732</name>
    <name evidence="5" type="ORF">NCTC8621_02744</name>
</gene>
<evidence type="ECO:0000313" key="3">
    <source>
        <dbReference type="EMBL" id="STH82722.1"/>
    </source>
</evidence>
<evidence type="ECO:0000313" key="8">
    <source>
        <dbReference type="Proteomes" id="UP000255093"/>
    </source>
</evidence>
<evidence type="ECO:0000313" key="1">
    <source>
        <dbReference type="EMBL" id="EFA4419061.1"/>
    </source>
</evidence>
<dbReference type="EMBL" id="AASATZ010000019">
    <property type="protein sequence ID" value="EFA4419061.1"/>
    <property type="molecule type" value="Genomic_DNA"/>
</dbReference>
<evidence type="ECO:0000313" key="11">
    <source>
        <dbReference type="Proteomes" id="UP000591371"/>
    </source>
</evidence>
<evidence type="ECO:0000313" key="2">
    <source>
        <dbReference type="EMBL" id="EFA8787288.1"/>
    </source>
</evidence>
<dbReference type="Proteomes" id="UP000255153">
    <property type="component" value="Unassembled WGS sequence"/>
</dbReference>
<dbReference type="EMBL" id="UGBW01000003">
    <property type="protein sequence ID" value="STH82744.1"/>
    <property type="molecule type" value="Genomic_DNA"/>
</dbReference>
<evidence type="ECO:0000313" key="7">
    <source>
        <dbReference type="EMBL" id="STK74051.1"/>
    </source>
</evidence>
<dbReference type="RefSeq" id="WP_000017776.1">
    <property type="nucleotide sequence ID" value="NZ_BAAGAG010000011.1"/>
</dbReference>
<accession>A0A2A7LZ09</accession>
<dbReference type="Proteomes" id="UP000567387">
    <property type="component" value="Unassembled WGS sequence"/>
</dbReference>